<feature type="transmembrane region" description="Helical" evidence="5">
    <location>
        <begin position="36"/>
        <end position="57"/>
    </location>
</feature>
<feature type="non-terminal residue" evidence="7">
    <location>
        <position position="238"/>
    </location>
</feature>
<dbReference type="GO" id="GO:0001518">
    <property type="term" value="C:voltage-gated sodium channel complex"/>
    <property type="evidence" value="ECO:0007669"/>
    <property type="project" value="TreeGrafter"/>
</dbReference>
<gene>
    <name evidence="7" type="ORF">RFI_13503</name>
</gene>
<feature type="transmembrane region" description="Helical" evidence="5">
    <location>
        <begin position="219"/>
        <end position="237"/>
    </location>
</feature>
<dbReference type="Gene3D" id="1.10.287.70">
    <property type="match status" value="1"/>
</dbReference>
<organism evidence="7 8">
    <name type="scientific">Reticulomyxa filosa</name>
    <dbReference type="NCBI Taxonomy" id="46433"/>
    <lineage>
        <taxon>Eukaryota</taxon>
        <taxon>Sar</taxon>
        <taxon>Rhizaria</taxon>
        <taxon>Retaria</taxon>
        <taxon>Foraminifera</taxon>
        <taxon>Monothalamids</taxon>
        <taxon>Reticulomyxidae</taxon>
        <taxon>Reticulomyxa</taxon>
    </lineage>
</organism>
<evidence type="ECO:0000313" key="7">
    <source>
        <dbReference type="EMBL" id="ETO23676.1"/>
    </source>
</evidence>
<evidence type="ECO:0000256" key="5">
    <source>
        <dbReference type="SAM" id="Phobius"/>
    </source>
</evidence>
<dbReference type="InterPro" id="IPR043203">
    <property type="entry name" value="VGCC_Ca_Na"/>
</dbReference>
<dbReference type="AlphaFoldDB" id="X6NCD8"/>
<accession>X6NCD8</accession>
<dbReference type="PANTHER" id="PTHR10037">
    <property type="entry name" value="VOLTAGE-GATED CATION CHANNEL CALCIUM AND SODIUM"/>
    <property type="match status" value="1"/>
</dbReference>
<comment type="caution">
    <text evidence="7">The sequence shown here is derived from an EMBL/GenBank/DDBJ whole genome shotgun (WGS) entry which is preliminary data.</text>
</comment>
<evidence type="ECO:0000256" key="4">
    <source>
        <dbReference type="ARBA" id="ARBA00023136"/>
    </source>
</evidence>
<feature type="transmembrane region" description="Helical" evidence="5">
    <location>
        <begin position="92"/>
        <end position="111"/>
    </location>
</feature>
<keyword evidence="2 5" id="KW-0812">Transmembrane</keyword>
<dbReference type="OrthoDB" id="431720at2759"/>
<dbReference type="SUPFAM" id="SSF81324">
    <property type="entry name" value="Voltage-gated potassium channels"/>
    <property type="match status" value="1"/>
</dbReference>
<evidence type="ECO:0000313" key="8">
    <source>
        <dbReference type="Proteomes" id="UP000023152"/>
    </source>
</evidence>
<evidence type="ECO:0000256" key="2">
    <source>
        <dbReference type="ARBA" id="ARBA00022692"/>
    </source>
</evidence>
<dbReference type="EMBL" id="ASPP01009770">
    <property type="protein sequence ID" value="ETO23676.1"/>
    <property type="molecule type" value="Genomic_DNA"/>
</dbReference>
<proteinExistence type="predicted"/>
<sequence length="238" mass="27298">MYCKCLFKFKKKKKTELEAIEIYGGYFTDPWNLLDFAIVVASVIGLYVSGSGAFKGVRAVRVLRPLRNLSTVPQLREIVTVLLKTLPELAKIAILLLFVLTFFGVAGVQLYQGRLHMRCFTRGYIDPETYEFVNVTKDTVFEHLEESIQLNISSDVFCKVEDDKCERFTEGVYPQCLAIHPNPDSGMTSYDTIYWALLQAFVMTTLDIRQVTSWLQDTFSSYTWIYSFALLFALAFFT</sequence>
<feature type="domain" description="Ion transport" evidence="6">
    <location>
        <begin position="24"/>
        <end position="236"/>
    </location>
</feature>
<dbReference type="InterPro" id="IPR027359">
    <property type="entry name" value="Volt_channel_dom_sf"/>
</dbReference>
<reference evidence="7 8" key="1">
    <citation type="journal article" date="2013" name="Curr. Biol.">
        <title>The Genome of the Foraminiferan Reticulomyxa filosa.</title>
        <authorList>
            <person name="Glockner G."/>
            <person name="Hulsmann N."/>
            <person name="Schleicher M."/>
            <person name="Noegel A.A."/>
            <person name="Eichinger L."/>
            <person name="Gallinger C."/>
            <person name="Pawlowski J."/>
            <person name="Sierra R."/>
            <person name="Euteneuer U."/>
            <person name="Pillet L."/>
            <person name="Moustafa A."/>
            <person name="Platzer M."/>
            <person name="Groth M."/>
            <person name="Szafranski K."/>
            <person name="Schliwa M."/>
        </authorList>
    </citation>
    <scope>NUCLEOTIDE SEQUENCE [LARGE SCALE GENOMIC DNA]</scope>
</reference>
<name>X6NCD8_RETFI</name>
<keyword evidence="4 5" id="KW-0472">Membrane</keyword>
<keyword evidence="8" id="KW-1185">Reference proteome</keyword>
<protein>
    <submittedName>
        <fullName evidence="7">VIC family transporter: calcium ion channel</fullName>
    </submittedName>
</protein>
<dbReference type="Proteomes" id="UP000023152">
    <property type="component" value="Unassembled WGS sequence"/>
</dbReference>
<evidence type="ECO:0000259" key="6">
    <source>
        <dbReference type="Pfam" id="PF00520"/>
    </source>
</evidence>
<dbReference type="InterPro" id="IPR005821">
    <property type="entry name" value="Ion_trans_dom"/>
</dbReference>
<dbReference type="GO" id="GO:0005248">
    <property type="term" value="F:voltage-gated sodium channel activity"/>
    <property type="evidence" value="ECO:0007669"/>
    <property type="project" value="TreeGrafter"/>
</dbReference>
<keyword evidence="3 5" id="KW-1133">Transmembrane helix</keyword>
<evidence type="ECO:0000256" key="3">
    <source>
        <dbReference type="ARBA" id="ARBA00022989"/>
    </source>
</evidence>
<evidence type="ECO:0000256" key="1">
    <source>
        <dbReference type="ARBA" id="ARBA00004141"/>
    </source>
</evidence>
<dbReference type="PANTHER" id="PTHR10037:SF62">
    <property type="entry name" value="SODIUM CHANNEL PROTEIN 60E"/>
    <property type="match status" value="1"/>
</dbReference>
<comment type="subcellular location">
    <subcellularLocation>
        <location evidence="1">Membrane</location>
        <topology evidence="1">Multi-pass membrane protein</topology>
    </subcellularLocation>
</comment>
<dbReference type="Pfam" id="PF00520">
    <property type="entry name" value="Ion_trans"/>
    <property type="match status" value="1"/>
</dbReference>
<dbReference type="Gene3D" id="1.20.120.350">
    <property type="entry name" value="Voltage-gated potassium channels. Chain C"/>
    <property type="match status" value="1"/>
</dbReference>